<gene>
    <name evidence="2" type="ORF">SAMN04489812_4739</name>
</gene>
<accession>A0A1H1YRV2</accession>
<protein>
    <submittedName>
        <fullName evidence="2">Aminoglycoside phosphotransferase</fullName>
    </submittedName>
</protein>
<dbReference type="GO" id="GO:0016740">
    <property type="term" value="F:transferase activity"/>
    <property type="evidence" value="ECO:0007669"/>
    <property type="project" value="UniProtKB-KW"/>
</dbReference>
<dbReference type="InterPro" id="IPR002575">
    <property type="entry name" value="Aminoglycoside_PTrfase"/>
</dbReference>
<dbReference type="PANTHER" id="PTHR21310">
    <property type="entry name" value="AMINOGLYCOSIDE PHOSPHOTRANSFERASE-RELATED-RELATED"/>
    <property type="match status" value="1"/>
</dbReference>
<dbReference type="STRING" id="630515.SAMN04489812_4739"/>
<name>A0A1H1YRV2_9ACTN</name>
<keyword evidence="2" id="KW-0808">Transferase</keyword>
<evidence type="ECO:0000259" key="1">
    <source>
        <dbReference type="Pfam" id="PF01636"/>
    </source>
</evidence>
<feature type="domain" description="Aminoglycoside phosphotransferase" evidence="1">
    <location>
        <begin position="48"/>
        <end position="228"/>
    </location>
</feature>
<proteinExistence type="predicted"/>
<dbReference type="Pfam" id="PF01636">
    <property type="entry name" value="APH"/>
    <property type="match status" value="1"/>
</dbReference>
<dbReference type="InterPro" id="IPR051678">
    <property type="entry name" value="AGP_Transferase"/>
</dbReference>
<keyword evidence="3" id="KW-1185">Reference proteome</keyword>
<organism evidence="2 3">
    <name type="scientific">Microlunatus soli</name>
    <dbReference type="NCBI Taxonomy" id="630515"/>
    <lineage>
        <taxon>Bacteria</taxon>
        <taxon>Bacillati</taxon>
        <taxon>Actinomycetota</taxon>
        <taxon>Actinomycetes</taxon>
        <taxon>Propionibacteriales</taxon>
        <taxon>Propionibacteriaceae</taxon>
        <taxon>Microlunatus</taxon>
    </lineage>
</organism>
<evidence type="ECO:0000313" key="3">
    <source>
        <dbReference type="Proteomes" id="UP000199103"/>
    </source>
</evidence>
<dbReference type="InterPro" id="IPR011009">
    <property type="entry name" value="Kinase-like_dom_sf"/>
</dbReference>
<dbReference type="EMBL" id="LT629772">
    <property type="protein sequence ID" value="SDT24090.1"/>
    <property type="molecule type" value="Genomic_DNA"/>
</dbReference>
<evidence type="ECO:0000313" key="2">
    <source>
        <dbReference type="EMBL" id="SDT24090.1"/>
    </source>
</evidence>
<dbReference type="Proteomes" id="UP000199103">
    <property type="component" value="Chromosome I"/>
</dbReference>
<dbReference type="AlphaFoldDB" id="A0A1H1YRV2"/>
<dbReference type="SUPFAM" id="SSF56112">
    <property type="entry name" value="Protein kinase-like (PK-like)"/>
    <property type="match status" value="1"/>
</dbReference>
<dbReference type="Gene3D" id="3.90.1200.10">
    <property type="match status" value="1"/>
</dbReference>
<reference evidence="2 3" key="1">
    <citation type="submission" date="2016-10" db="EMBL/GenBank/DDBJ databases">
        <authorList>
            <person name="de Groot N.N."/>
        </authorList>
    </citation>
    <scope>NUCLEOTIDE SEQUENCE [LARGE SCALE GENOMIC DNA]</scope>
    <source>
        <strain evidence="2 3">DSM 21800</strain>
    </source>
</reference>
<sequence length="302" mass="33063">MTVESQIHAAAVELIAPGARIERVHRFRRQPYPFPAALRLDTVDGPIDCVVKTATGQRELTTEADALVVLAELDFAAPRLLAGPTVVDTDAGRIEVLVMTRLPGDALPWFGVDDVATADRTCRLIIEAVDRLHALTPRVEALSAGSAIPRRTLGQELTDVIGRDTGWSSTDTFTDAVDVLADVLPRHEVPLVFSNGDYNPVNALADDTGLTGWVDFEHAGLEDPLIGFPKFGFWAQDSGWRLASQVGLVERYLYRHRVPPETFAVRVALRGLTHLHDSDPADPPLIMIDQIERAVDELKSRG</sequence>